<feature type="region of interest" description="Disordered" evidence="1">
    <location>
        <begin position="1"/>
        <end position="82"/>
    </location>
</feature>
<feature type="compositionally biased region" description="Basic and acidic residues" evidence="1">
    <location>
        <begin position="13"/>
        <end position="39"/>
    </location>
</feature>
<accession>A0ABS7BFX4</accession>
<keyword evidence="3" id="KW-1185">Reference proteome</keyword>
<dbReference type="RefSeq" id="WP_220148880.1">
    <property type="nucleotide sequence ID" value="NZ_JAHXZI010000031.1"/>
</dbReference>
<gene>
    <name evidence="2" type="ORF">KZ829_39025</name>
</gene>
<protein>
    <submittedName>
        <fullName evidence="2">Uncharacterized protein</fullName>
    </submittedName>
</protein>
<comment type="caution">
    <text evidence="2">The sequence shown here is derived from an EMBL/GenBank/DDBJ whole genome shotgun (WGS) entry which is preliminary data.</text>
</comment>
<evidence type="ECO:0000313" key="2">
    <source>
        <dbReference type="EMBL" id="MBW6439740.1"/>
    </source>
</evidence>
<dbReference type="Proteomes" id="UP001519863">
    <property type="component" value="Unassembled WGS sequence"/>
</dbReference>
<evidence type="ECO:0000256" key="1">
    <source>
        <dbReference type="SAM" id="MobiDB-lite"/>
    </source>
</evidence>
<name>A0ABS7BFX4_9ACTN</name>
<dbReference type="EMBL" id="JAHXZI010000031">
    <property type="protein sequence ID" value="MBW6439740.1"/>
    <property type="molecule type" value="Genomic_DNA"/>
</dbReference>
<sequence length="82" mass="8832">MGTHRRQPGIDAGRTDRRRRDTTTMSEDARSTENQKTDDAAAEEEQDTAAQQPPKRADARIGSAGGGPYPLADPEPEADQGP</sequence>
<proteinExistence type="predicted"/>
<organism evidence="2 3">
    <name type="scientific">Actinoplanes hulinensis</name>
    <dbReference type="NCBI Taxonomy" id="1144547"/>
    <lineage>
        <taxon>Bacteria</taxon>
        <taxon>Bacillati</taxon>
        <taxon>Actinomycetota</taxon>
        <taxon>Actinomycetes</taxon>
        <taxon>Micromonosporales</taxon>
        <taxon>Micromonosporaceae</taxon>
        <taxon>Actinoplanes</taxon>
    </lineage>
</organism>
<evidence type="ECO:0000313" key="3">
    <source>
        <dbReference type="Proteomes" id="UP001519863"/>
    </source>
</evidence>
<reference evidence="2 3" key="1">
    <citation type="journal article" date="2013" name="Antonie Van Leeuwenhoek">
        <title>Actinoplanes hulinensis sp. nov., a novel actinomycete isolated from soybean root (Glycine max (L.) Merr).</title>
        <authorList>
            <person name="Shen Y."/>
            <person name="Liu C."/>
            <person name="Wang X."/>
            <person name="Zhao J."/>
            <person name="Jia F."/>
            <person name="Zhang Y."/>
            <person name="Wang L."/>
            <person name="Yang D."/>
            <person name="Xiang W."/>
        </authorList>
    </citation>
    <scope>NUCLEOTIDE SEQUENCE [LARGE SCALE GENOMIC DNA]</scope>
    <source>
        <strain evidence="2 3">NEAU-M9</strain>
    </source>
</reference>